<dbReference type="Proteomes" id="UP000276133">
    <property type="component" value="Unassembled WGS sequence"/>
</dbReference>
<comment type="caution">
    <text evidence="1">The sequence shown here is derived from an EMBL/GenBank/DDBJ whole genome shotgun (WGS) entry which is preliminary data.</text>
</comment>
<gene>
    <name evidence="1" type="ORF">BpHYR1_006450</name>
</gene>
<name>A0A3M7Q152_BRAPC</name>
<protein>
    <submittedName>
        <fullName evidence="1">Uncharacterized protein</fullName>
    </submittedName>
</protein>
<keyword evidence="2" id="KW-1185">Reference proteome</keyword>
<evidence type="ECO:0000313" key="2">
    <source>
        <dbReference type="Proteomes" id="UP000276133"/>
    </source>
</evidence>
<organism evidence="1 2">
    <name type="scientific">Brachionus plicatilis</name>
    <name type="common">Marine rotifer</name>
    <name type="synonym">Brachionus muelleri</name>
    <dbReference type="NCBI Taxonomy" id="10195"/>
    <lineage>
        <taxon>Eukaryota</taxon>
        <taxon>Metazoa</taxon>
        <taxon>Spiralia</taxon>
        <taxon>Gnathifera</taxon>
        <taxon>Rotifera</taxon>
        <taxon>Eurotatoria</taxon>
        <taxon>Monogononta</taxon>
        <taxon>Pseudotrocha</taxon>
        <taxon>Ploima</taxon>
        <taxon>Brachionidae</taxon>
        <taxon>Brachionus</taxon>
    </lineage>
</organism>
<evidence type="ECO:0000313" key="1">
    <source>
        <dbReference type="EMBL" id="RNA04944.1"/>
    </source>
</evidence>
<dbReference type="AlphaFoldDB" id="A0A3M7Q152"/>
<sequence>MVCFSNNFFYLLKIKNKFLGENFDLKLLLITSILMLSFLKFNSEKSNLLNFCVYEKNSLRNFFMPN</sequence>
<dbReference type="EMBL" id="REGN01007906">
    <property type="protein sequence ID" value="RNA04944.1"/>
    <property type="molecule type" value="Genomic_DNA"/>
</dbReference>
<proteinExistence type="predicted"/>
<reference evidence="1 2" key="1">
    <citation type="journal article" date="2018" name="Sci. Rep.">
        <title>Genomic signatures of local adaptation to the degree of environmental predictability in rotifers.</title>
        <authorList>
            <person name="Franch-Gras L."/>
            <person name="Hahn C."/>
            <person name="Garcia-Roger E.M."/>
            <person name="Carmona M.J."/>
            <person name="Serra M."/>
            <person name="Gomez A."/>
        </authorList>
    </citation>
    <scope>NUCLEOTIDE SEQUENCE [LARGE SCALE GENOMIC DNA]</scope>
    <source>
        <strain evidence="1">HYR1</strain>
    </source>
</reference>
<accession>A0A3M7Q152</accession>